<keyword evidence="2" id="KW-0479">Metal-binding</keyword>
<organism evidence="4 5">
    <name type="scientific">Pseudomonas fluorescens</name>
    <dbReference type="NCBI Taxonomy" id="294"/>
    <lineage>
        <taxon>Bacteria</taxon>
        <taxon>Pseudomonadati</taxon>
        <taxon>Pseudomonadota</taxon>
        <taxon>Gammaproteobacteria</taxon>
        <taxon>Pseudomonadales</taxon>
        <taxon>Pseudomonadaceae</taxon>
        <taxon>Pseudomonas</taxon>
    </lineage>
</organism>
<gene>
    <name evidence="4" type="primary">yngG_1</name>
    <name evidence="4" type="ORF">PS833_00081</name>
</gene>
<dbReference type="Proteomes" id="UP000409037">
    <property type="component" value="Unassembled WGS sequence"/>
</dbReference>
<dbReference type="InterPro" id="IPR000891">
    <property type="entry name" value="PYR_CT"/>
</dbReference>
<evidence type="ECO:0000256" key="2">
    <source>
        <dbReference type="ARBA" id="ARBA00022723"/>
    </source>
</evidence>
<dbReference type="GO" id="GO:0046951">
    <property type="term" value="P:ketone body biosynthetic process"/>
    <property type="evidence" value="ECO:0007669"/>
    <property type="project" value="TreeGrafter"/>
</dbReference>
<dbReference type="PANTHER" id="PTHR42738:SF7">
    <property type="entry name" value="HYDROXYMETHYLGLUTARYL-COA LYASE"/>
    <property type="match status" value="1"/>
</dbReference>
<dbReference type="NCBIfam" id="NF004283">
    <property type="entry name" value="PRK05692.1"/>
    <property type="match status" value="1"/>
</dbReference>
<evidence type="ECO:0000256" key="1">
    <source>
        <dbReference type="ARBA" id="ARBA00009405"/>
    </source>
</evidence>
<dbReference type="Gene3D" id="3.20.20.70">
    <property type="entry name" value="Aldolase class I"/>
    <property type="match status" value="1"/>
</dbReference>
<dbReference type="AlphaFoldDB" id="A0A5E7RIC5"/>
<evidence type="ECO:0000313" key="5">
    <source>
        <dbReference type="Proteomes" id="UP000409037"/>
    </source>
</evidence>
<dbReference type="EC" id="4.1.3.4" evidence="4"/>
<accession>A0A5E7RIC5</accession>
<sequence length="317" mass="34390">MRDVILCECFARDGLQHEPDYLPTHIKRRLVERFADIGFQRIEATSYSNPAVIPQFADASALLAVLQRRAGVFYKATCANVRAVERAVTDLDAGHGANEISLLVSASESHSRRNLKRSRADQWLNIEQMADKALNQFRLIGTVSVAFGCPFEGRVSEASVLADVEQFAKRGVKFVTLGDTTGVATPQSVKRLFGAVLASFPEITPIAHFHDTRATGLVNYVAALEVGVTHYDCAFGGVGGHPTKVKYGGGHTGNVSTEDWINLLESMGVSTGIDLDRLLDVAAECEAALGRELHSRVLRCGMNPLLHSTVSPSDIIQ</sequence>
<dbReference type="RefSeq" id="WP_150796088.1">
    <property type="nucleotide sequence ID" value="NZ_CABVHU010000001.1"/>
</dbReference>
<dbReference type="Pfam" id="PF00682">
    <property type="entry name" value="HMGL-like"/>
    <property type="match status" value="1"/>
</dbReference>
<evidence type="ECO:0000313" key="4">
    <source>
        <dbReference type="EMBL" id="VVN65783.1"/>
    </source>
</evidence>
<dbReference type="OrthoDB" id="9784013at2"/>
<name>A0A5E7RIC5_PSEFL</name>
<dbReference type="GO" id="GO:0006552">
    <property type="term" value="P:L-leucine catabolic process"/>
    <property type="evidence" value="ECO:0007669"/>
    <property type="project" value="TreeGrafter"/>
</dbReference>
<dbReference type="GO" id="GO:0004419">
    <property type="term" value="F:hydroxymethylglutaryl-CoA lyase activity"/>
    <property type="evidence" value="ECO:0007669"/>
    <property type="project" value="UniProtKB-EC"/>
</dbReference>
<dbReference type="InterPro" id="IPR043594">
    <property type="entry name" value="HMGL"/>
</dbReference>
<dbReference type="PANTHER" id="PTHR42738">
    <property type="entry name" value="HYDROXYMETHYLGLUTARYL-COA LYASE"/>
    <property type="match status" value="1"/>
</dbReference>
<dbReference type="SUPFAM" id="SSF51569">
    <property type="entry name" value="Aldolase"/>
    <property type="match status" value="1"/>
</dbReference>
<dbReference type="PROSITE" id="PS50991">
    <property type="entry name" value="PYR_CT"/>
    <property type="match status" value="1"/>
</dbReference>
<keyword evidence="3 4" id="KW-0456">Lyase</keyword>
<dbReference type="EMBL" id="CABVHU010000001">
    <property type="protein sequence ID" value="VVN65783.1"/>
    <property type="molecule type" value="Genomic_DNA"/>
</dbReference>
<reference evidence="4 5" key="1">
    <citation type="submission" date="2019-09" db="EMBL/GenBank/DDBJ databases">
        <authorList>
            <person name="Chandra G."/>
            <person name="Truman W A."/>
        </authorList>
    </citation>
    <scope>NUCLEOTIDE SEQUENCE [LARGE SCALE GENOMIC DNA]</scope>
    <source>
        <strain evidence="4">PS833</strain>
    </source>
</reference>
<comment type="similarity">
    <text evidence="1">Belongs to the HMG-CoA lyase family.</text>
</comment>
<dbReference type="CDD" id="cd07938">
    <property type="entry name" value="DRE_TIM_HMGL"/>
    <property type="match status" value="1"/>
</dbReference>
<protein>
    <submittedName>
        <fullName evidence="4">Hydroxymethylglutaryl-CoA lyase YngG</fullName>
        <ecNumber evidence="4">4.1.3.4</ecNumber>
    </submittedName>
</protein>
<evidence type="ECO:0000256" key="3">
    <source>
        <dbReference type="ARBA" id="ARBA00023239"/>
    </source>
</evidence>
<dbReference type="InterPro" id="IPR013785">
    <property type="entry name" value="Aldolase_TIM"/>
</dbReference>
<proteinExistence type="inferred from homology"/>
<dbReference type="GO" id="GO:0046872">
    <property type="term" value="F:metal ion binding"/>
    <property type="evidence" value="ECO:0007669"/>
    <property type="project" value="UniProtKB-KW"/>
</dbReference>